<sequence>MVSTLRQHTTGWLFTAFLIGRLATSAIGQTADACITPAAPVLKSDRMDICRGESAVLSATGCTGTTIWSTGETGAQITVQPVQNTRYTALCRSAQGCLSCFADVVTIRVNTPRPPVVTPSASPVSAGDQVTLTASGCSGTVSWPNGTTGLTTTLRVDETTTFSGAICTVNGCPSVGSVPVQLLVATPTRPVVTAAKSAVCFGTTTTLTASNCLGVVRWSNGMSGATIASNLNTTQTYRAVCQVGSARSDSSEAVTVRVLPAQFTPVMKQQTFTNRCPFQTIDLTQAIPADPLANPAGQWLFRYTQDPNGPDVKSPMAAGPGSYFLYLKTNDGCLSGAVLIQAERTPCQDGIAPCISNPPRVVAWTDSLNAERQSVVLQARIGGDVDELTWSTTGTGLLTDPKRVPSRYLFSEADRQRGSVVFALTTPDPDGSGPCVGAVASLTVAVPRIDNALREVVGLSKKVFEPVWLENGEVELTYHMTVKNGGQHDLSNLQVTDDLAEAFTASGAKIKAVVVNEFNGFRVDPAYTGVAPYTNLLARGQTLPTGGVLGVRLRVRLNVGEARTLTFSNQAQVQAVDKNGMVCRDLSTNGDNPDPDSNGNPADNDEPTVITLQSLSPEGTVFIPEGFSPNGDGINDQFVVSRVPTNTTVQLKVYNRWGSLVYASDNYRNDWTGTSNQGGIGAKGQGLPEGTYFYTIRLSDGREYTRFLTLSR</sequence>
<dbReference type="AlphaFoldDB" id="A0A7J5U381"/>
<keyword evidence="3" id="KW-1185">Reference proteome</keyword>
<dbReference type="EMBL" id="WELI01000002">
    <property type="protein sequence ID" value="KAB7732088.1"/>
    <property type="molecule type" value="Genomic_DNA"/>
</dbReference>
<proteinExistence type="predicted"/>
<evidence type="ECO:0000313" key="3">
    <source>
        <dbReference type="Proteomes" id="UP000488299"/>
    </source>
</evidence>
<accession>A0A7J5U381</accession>
<feature type="compositionally biased region" description="Low complexity" evidence="1">
    <location>
        <begin position="589"/>
        <end position="602"/>
    </location>
</feature>
<evidence type="ECO:0000313" key="2">
    <source>
        <dbReference type="EMBL" id="KAB7732088.1"/>
    </source>
</evidence>
<gene>
    <name evidence="2" type="ORF">F5984_07700</name>
</gene>
<dbReference type="RefSeq" id="WP_152123662.1">
    <property type="nucleotide sequence ID" value="NZ_WELI01000002.1"/>
</dbReference>
<dbReference type="NCBIfam" id="TIGR04131">
    <property type="entry name" value="Bac_Flav_CTERM"/>
    <property type="match status" value="1"/>
</dbReference>
<reference evidence="2 3" key="1">
    <citation type="submission" date="2019-10" db="EMBL/GenBank/DDBJ databases">
        <title>Rudanella paleaurantiibacter sp. nov., isolated from sludge.</title>
        <authorList>
            <person name="Xu S.Q."/>
        </authorList>
    </citation>
    <scope>NUCLEOTIDE SEQUENCE [LARGE SCALE GENOMIC DNA]</scope>
    <source>
        <strain evidence="2 3">HX-22-17</strain>
    </source>
</reference>
<name>A0A7J5U381_9BACT</name>
<dbReference type="Proteomes" id="UP000488299">
    <property type="component" value="Unassembled WGS sequence"/>
</dbReference>
<feature type="region of interest" description="Disordered" evidence="1">
    <location>
        <begin position="584"/>
        <end position="608"/>
    </location>
</feature>
<dbReference type="InterPro" id="IPR026341">
    <property type="entry name" value="T9SS_type_B"/>
</dbReference>
<protein>
    <submittedName>
        <fullName evidence="2">T9SS type B sorting domain-containing protein</fullName>
    </submittedName>
</protein>
<comment type="caution">
    <text evidence="2">The sequence shown here is derived from an EMBL/GenBank/DDBJ whole genome shotgun (WGS) entry which is preliminary data.</text>
</comment>
<evidence type="ECO:0000256" key="1">
    <source>
        <dbReference type="SAM" id="MobiDB-lite"/>
    </source>
</evidence>
<dbReference type="Pfam" id="PF13585">
    <property type="entry name" value="CHU_C"/>
    <property type="match status" value="1"/>
</dbReference>
<organism evidence="2 3">
    <name type="scientific">Rudanella paleaurantiibacter</name>
    <dbReference type="NCBI Taxonomy" id="2614655"/>
    <lineage>
        <taxon>Bacteria</taxon>
        <taxon>Pseudomonadati</taxon>
        <taxon>Bacteroidota</taxon>
        <taxon>Cytophagia</taxon>
        <taxon>Cytophagales</taxon>
        <taxon>Cytophagaceae</taxon>
        <taxon>Rudanella</taxon>
    </lineage>
</organism>